<name>A0ABR7D6H4_9BACT</name>
<keyword evidence="2" id="KW-1185">Reference proteome</keyword>
<sequence>MHINRNINIQDEKLSNGLQEVLVIMDQIQNSTDTKHIIDFSHTTFVSPTFVLPLMLFVKSSDKEIHFMNITPYMNLLHFGDGFSPDQIRKTEFTARMEEYTRKTYIPIINFPATDSHEDDKNNILSTIEFIITKQLNLTPNIITGLKYMIGEIVDNITEHSHSERGYIFAQAYPTKKYLDICIADSGITLLGSYQKNNEEEIASDLEAIQAANRGISTKNLPNAENRGYGIITSRRMLTDGLNGQYIMISGSAMYARDRNLDQFIVLPDKIYWKGTIIALRIPYINRKFQYINYIE</sequence>
<evidence type="ECO:0008006" key="3">
    <source>
        <dbReference type="Google" id="ProtNLM"/>
    </source>
</evidence>
<dbReference type="RefSeq" id="WP_099290415.1">
    <property type="nucleotide sequence ID" value="NZ_JACOOH010000012.1"/>
</dbReference>
<dbReference type="EMBL" id="JACOOH010000012">
    <property type="protein sequence ID" value="MBC5623551.1"/>
    <property type="molecule type" value="Genomic_DNA"/>
</dbReference>
<reference evidence="1 2" key="1">
    <citation type="submission" date="2020-08" db="EMBL/GenBank/DDBJ databases">
        <title>Genome public.</title>
        <authorList>
            <person name="Liu C."/>
            <person name="Sun Q."/>
        </authorList>
    </citation>
    <scope>NUCLEOTIDE SEQUENCE [LARGE SCALE GENOMIC DNA]</scope>
    <source>
        <strain evidence="1 2">NSJ-56</strain>
    </source>
</reference>
<accession>A0ABR7D6H4</accession>
<dbReference type="Proteomes" id="UP000646484">
    <property type="component" value="Unassembled WGS sequence"/>
</dbReference>
<protein>
    <recommendedName>
        <fullName evidence="3">ATP-binding protein</fullName>
    </recommendedName>
</protein>
<evidence type="ECO:0000313" key="1">
    <source>
        <dbReference type="EMBL" id="MBC5623551.1"/>
    </source>
</evidence>
<comment type="caution">
    <text evidence="1">The sequence shown here is derived from an EMBL/GenBank/DDBJ whole genome shotgun (WGS) entry which is preliminary data.</text>
</comment>
<evidence type="ECO:0000313" key="2">
    <source>
        <dbReference type="Proteomes" id="UP000646484"/>
    </source>
</evidence>
<gene>
    <name evidence="1" type="ORF">H8S64_20865</name>
</gene>
<organism evidence="1 2">
    <name type="scientific">Butyricimonas hominis</name>
    <dbReference type="NCBI Taxonomy" id="2763032"/>
    <lineage>
        <taxon>Bacteria</taxon>
        <taxon>Pseudomonadati</taxon>
        <taxon>Bacteroidota</taxon>
        <taxon>Bacteroidia</taxon>
        <taxon>Bacteroidales</taxon>
        <taxon>Odoribacteraceae</taxon>
        <taxon>Butyricimonas</taxon>
    </lineage>
</organism>
<proteinExistence type="predicted"/>